<reference evidence="1 2" key="1">
    <citation type="submission" date="2018-07" db="EMBL/GenBank/DDBJ databases">
        <title>Genomic Encyclopedia of Type Strains, Phase III (KMG-III): the genomes of soil and plant-associated and newly described type strains.</title>
        <authorList>
            <person name="Whitman W."/>
        </authorList>
    </citation>
    <scope>NUCLEOTIDE SEQUENCE [LARGE SCALE GENOMIC DNA]</scope>
    <source>
        <strain evidence="1 2">CECT 7731</strain>
    </source>
</reference>
<sequence length="84" mass="9694">MVKVANKQISIRSPFRHYFIIRNGMYLCLHDKLLPFGARLHYLLLTLATSIAYPILAPSNKWEHLKVNFLALWHGLIGRLGPKP</sequence>
<dbReference type="AlphaFoldDB" id="A0A368ZYQ3"/>
<accession>A0A368ZYQ3</accession>
<name>A0A368ZYQ3_9GAMM</name>
<evidence type="ECO:0000313" key="1">
    <source>
        <dbReference type="EMBL" id="RCX00354.1"/>
    </source>
</evidence>
<dbReference type="EMBL" id="QPJQ01000023">
    <property type="protein sequence ID" value="RCX00354.1"/>
    <property type="molecule type" value="Genomic_DNA"/>
</dbReference>
<evidence type="ECO:0000313" key="2">
    <source>
        <dbReference type="Proteomes" id="UP000253506"/>
    </source>
</evidence>
<organism evidence="1 2">
    <name type="scientific">Marinomonas foliarum</name>
    <dbReference type="NCBI Taxonomy" id="491950"/>
    <lineage>
        <taxon>Bacteria</taxon>
        <taxon>Pseudomonadati</taxon>
        <taxon>Pseudomonadota</taxon>
        <taxon>Gammaproteobacteria</taxon>
        <taxon>Oceanospirillales</taxon>
        <taxon>Oceanospirillaceae</taxon>
        <taxon>Marinomonas</taxon>
    </lineage>
</organism>
<dbReference type="Proteomes" id="UP000253506">
    <property type="component" value="Unassembled WGS sequence"/>
</dbReference>
<gene>
    <name evidence="1" type="ORF">DFP77_1233</name>
</gene>
<comment type="caution">
    <text evidence="1">The sequence shown here is derived from an EMBL/GenBank/DDBJ whole genome shotgun (WGS) entry which is preliminary data.</text>
</comment>
<protein>
    <submittedName>
        <fullName evidence="1">Uncharacterized protein</fullName>
    </submittedName>
</protein>
<proteinExistence type="predicted"/>